<protein>
    <submittedName>
        <fullName evidence="2">Uncharacterized protein LOC101861583 isoform X1</fullName>
    </submittedName>
</protein>
<name>A0ABM0JPN1_APLCA</name>
<dbReference type="Proteomes" id="UP000694888">
    <property type="component" value="Unplaced"/>
</dbReference>
<dbReference type="RefSeq" id="XP_005098589.1">
    <property type="nucleotide sequence ID" value="XM_005098532.3"/>
</dbReference>
<dbReference type="GeneID" id="101861583"/>
<evidence type="ECO:0000313" key="2">
    <source>
        <dbReference type="RefSeq" id="XP_005098589.1"/>
    </source>
</evidence>
<evidence type="ECO:0000313" key="1">
    <source>
        <dbReference type="Proteomes" id="UP000694888"/>
    </source>
</evidence>
<organism evidence="1 2">
    <name type="scientific">Aplysia californica</name>
    <name type="common">California sea hare</name>
    <dbReference type="NCBI Taxonomy" id="6500"/>
    <lineage>
        <taxon>Eukaryota</taxon>
        <taxon>Metazoa</taxon>
        <taxon>Spiralia</taxon>
        <taxon>Lophotrochozoa</taxon>
        <taxon>Mollusca</taxon>
        <taxon>Gastropoda</taxon>
        <taxon>Heterobranchia</taxon>
        <taxon>Euthyneura</taxon>
        <taxon>Tectipleura</taxon>
        <taxon>Aplysiida</taxon>
        <taxon>Aplysioidea</taxon>
        <taxon>Aplysiidae</taxon>
        <taxon>Aplysia</taxon>
    </lineage>
</organism>
<keyword evidence="1" id="KW-1185">Reference proteome</keyword>
<gene>
    <name evidence="2" type="primary">LOC101861583</name>
</gene>
<reference evidence="2" key="1">
    <citation type="submission" date="2025-08" db="UniProtKB">
        <authorList>
            <consortium name="RefSeq"/>
        </authorList>
    </citation>
    <scope>IDENTIFICATION</scope>
</reference>
<proteinExistence type="predicted"/>
<sequence length="525" mass="59129">MDAHSTFDIIFLFGPSLPMKESYLPKSILSADFVSLCIEEMFHQNPQFGLRDAALKIVQELKKNRQVIVDGKLLLKATRKSLVQTIKKKVPSCSILLVKLLPVGGFSQVMWSWHSSWTMEKVSFVEDETTVKKWFDSSLQKIDFQSEYVEDPKPDEGFQVQEINVPLCAQSHFKYEMPGLLIQWEALLTEQGDLHPQLPSLCAEWVKRNSCGHIVVLRAAKDVAKGRMMSPDASQSLPHILRQLTQQIGHPVYALRFSRNRPGSYSLPPQPGVLAFLQSQHLLDLHGESTVYVFNDLDHMKMAQVAGVKHLKMSTAARSSKWIVDGPCLIPAVPAMLTSMSVGKPLGDLTAPQPVRVPLYLEISENRQTLCASRQYSYGYEEHVFTESWDSFLQFQERFSSQVTPIDCPRSNLKKVFRTECSSRSATSVTKRKAGVTTVRSADECDPNIPSWMTTKLRRQSTLESTVSSSDKEDSKESASVTSLRSSRTVYLMTEKELCNIARQVLSEAGREDSMEKKIEDKDAG</sequence>
<accession>A0ABM0JPN1</accession>